<keyword evidence="6" id="KW-1185">Reference proteome</keyword>
<dbReference type="PANTHER" id="PTHR10291:SF43">
    <property type="entry name" value="DEHYDRODOLICHYL DIPHOSPHATE SYNTHASE COMPLEX SUBUNIT DHDDS"/>
    <property type="match status" value="1"/>
</dbReference>
<dbReference type="PANTHER" id="PTHR10291">
    <property type="entry name" value="DEHYDRODOLICHYL DIPHOSPHATE SYNTHASE FAMILY MEMBER"/>
    <property type="match status" value="1"/>
</dbReference>
<reference evidence="5 6" key="1">
    <citation type="submission" date="2015-12" db="EMBL/GenBank/DDBJ databases">
        <title>The genome of Folsomia candida.</title>
        <authorList>
            <person name="Faddeeva A."/>
            <person name="Derks M.F."/>
            <person name="Anvar Y."/>
            <person name="Smit S."/>
            <person name="Van Straalen N."/>
            <person name="Roelofs D."/>
        </authorList>
    </citation>
    <scope>NUCLEOTIDE SEQUENCE [LARGE SCALE GENOMIC DNA]</scope>
    <source>
        <strain evidence="5 6">VU population</strain>
        <tissue evidence="5">Whole body</tissue>
    </source>
</reference>
<evidence type="ECO:0000256" key="2">
    <source>
        <dbReference type="ARBA" id="ARBA00022679"/>
    </source>
</evidence>
<dbReference type="OMA" id="EVEYIMN"/>
<evidence type="ECO:0000256" key="4">
    <source>
        <dbReference type="RuleBase" id="RU363018"/>
    </source>
</evidence>
<dbReference type="STRING" id="158441.A0A226D207"/>
<dbReference type="Pfam" id="PF01255">
    <property type="entry name" value="Prenyltransf"/>
    <property type="match status" value="1"/>
</dbReference>
<dbReference type="GO" id="GO:0016094">
    <property type="term" value="P:polyprenol biosynthetic process"/>
    <property type="evidence" value="ECO:0007669"/>
    <property type="project" value="TreeGrafter"/>
</dbReference>
<dbReference type="EC" id="2.5.1.-" evidence="4"/>
<comment type="caution">
    <text evidence="5">The sequence shown here is derived from an EMBL/GenBank/DDBJ whole genome shotgun (WGS) entry which is preliminary data.</text>
</comment>
<dbReference type="OrthoDB" id="4173905at2759"/>
<organism evidence="5 6">
    <name type="scientific">Folsomia candida</name>
    <name type="common">Springtail</name>
    <dbReference type="NCBI Taxonomy" id="158441"/>
    <lineage>
        <taxon>Eukaryota</taxon>
        <taxon>Metazoa</taxon>
        <taxon>Ecdysozoa</taxon>
        <taxon>Arthropoda</taxon>
        <taxon>Hexapoda</taxon>
        <taxon>Collembola</taxon>
        <taxon>Entomobryomorpha</taxon>
        <taxon>Isotomoidea</taxon>
        <taxon>Isotomidae</taxon>
        <taxon>Proisotominae</taxon>
        <taxon>Folsomia</taxon>
    </lineage>
</organism>
<dbReference type="AlphaFoldDB" id="A0A226D207"/>
<evidence type="ECO:0000313" key="6">
    <source>
        <dbReference type="Proteomes" id="UP000198287"/>
    </source>
</evidence>
<dbReference type="NCBIfam" id="TIGR00055">
    <property type="entry name" value="uppS"/>
    <property type="match status" value="1"/>
</dbReference>
<name>A0A226D207_FOLCA</name>
<evidence type="ECO:0000256" key="1">
    <source>
        <dbReference type="ARBA" id="ARBA00005432"/>
    </source>
</evidence>
<gene>
    <name evidence="5" type="ORF">Fcan01_26607</name>
</gene>
<dbReference type="EMBL" id="LNIX01000044">
    <property type="protein sequence ID" value="OXA38681.1"/>
    <property type="molecule type" value="Genomic_DNA"/>
</dbReference>
<accession>A0A226D207</accession>
<comment type="similarity">
    <text evidence="1 4">Belongs to the UPP synthase family.</text>
</comment>
<keyword evidence="2 4" id="KW-0808">Transferase</keyword>
<sequence>MENPAVQRKTHYEMSFYEILATSVARMGPTPNHIAIIMDGNRRFARAKGLKVMHGHEAGSTVLDGVDEWRKAIGCKELTIYVFSSENFKRTKDEVDNLMELIFRRSEDTLNDVKSGKNTNMCVQFIGNWERSPEKLKNRIANVMEITKDFKPYKLNVALAFTGQRCT</sequence>
<evidence type="ECO:0000313" key="5">
    <source>
        <dbReference type="EMBL" id="OXA38681.1"/>
    </source>
</evidence>
<dbReference type="GO" id="GO:0045547">
    <property type="term" value="F:ditrans,polycis-polyprenyl diphosphate synthase [(2E,6E)-farnesyl diphosphate specific] activity"/>
    <property type="evidence" value="ECO:0007669"/>
    <property type="project" value="UniProtKB-EC"/>
</dbReference>
<comment type="catalytic activity">
    <reaction evidence="3">
        <text>n isopentenyl diphosphate + (2E,6E)-farnesyl diphosphate = a di-trans,poly-cis-polyprenyl diphosphate + n diphosphate</text>
        <dbReference type="Rhea" id="RHEA:53008"/>
        <dbReference type="Rhea" id="RHEA-COMP:19494"/>
        <dbReference type="ChEBI" id="CHEBI:33019"/>
        <dbReference type="ChEBI" id="CHEBI:128769"/>
        <dbReference type="ChEBI" id="CHEBI:136960"/>
        <dbReference type="ChEBI" id="CHEBI:175763"/>
        <dbReference type="EC" id="2.5.1.87"/>
    </reaction>
</comment>
<dbReference type="Gene3D" id="3.40.1180.10">
    <property type="entry name" value="Decaprenyl diphosphate synthase-like"/>
    <property type="match status" value="1"/>
</dbReference>
<dbReference type="InterPro" id="IPR001441">
    <property type="entry name" value="UPP_synth-like"/>
</dbReference>
<evidence type="ECO:0000256" key="3">
    <source>
        <dbReference type="ARBA" id="ARBA00047353"/>
    </source>
</evidence>
<protein>
    <recommendedName>
        <fullName evidence="4">Alkyl transferase</fullName>
        <ecNumber evidence="4">2.5.1.-</ecNumber>
    </recommendedName>
</protein>
<dbReference type="Proteomes" id="UP000198287">
    <property type="component" value="Unassembled WGS sequence"/>
</dbReference>
<dbReference type="InterPro" id="IPR036424">
    <property type="entry name" value="UPP_synth-like_sf"/>
</dbReference>
<proteinExistence type="inferred from homology"/>
<dbReference type="SUPFAM" id="SSF64005">
    <property type="entry name" value="Undecaprenyl diphosphate synthase"/>
    <property type="match status" value="1"/>
</dbReference>